<keyword evidence="2" id="KW-0472">Membrane</keyword>
<feature type="region of interest" description="Disordered" evidence="1">
    <location>
        <begin position="63"/>
        <end position="86"/>
    </location>
</feature>
<reference evidence="3 4" key="1">
    <citation type="submission" date="2012-02" db="EMBL/GenBank/DDBJ databases">
        <title>Improved High-Quality Draft Sequence of Rhizobium leguminosarum bv. trifolii WSM2297.</title>
        <authorList>
            <consortium name="US DOE Joint Genome Institute"/>
            <person name="Lucas S."/>
            <person name="Han J."/>
            <person name="Lapidus A."/>
            <person name="Cheng J.-F."/>
            <person name="Goodwin L."/>
            <person name="Pitluck S."/>
            <person name="Peters L."/>
            <person name="Ovchinnikova G."/>
            <person name="Zhang X."/>
            <person name="Detter J.C."/>
            <person name="Han C."/>
            <person name="Tapia R."/>
            <person name="Land M."/>
            <person name="Hauser L."/>
            <person name="Kyrpides N."/>
            <person name="Ivanova N."/>
            <person name="Pagani I."/>
            <person name="Brau L."/>
            <person name="Yates R."/>
            <person name="O'Hara G."/>
            <person name="Rui T."/>
            <person name="Howieson J."/>
            <person name="Reeve W."/>
            <person name="Woyke T."/>
        </authorList>
    </citation>
    <scope>NUCLEOTIDE SEQUENCE [LARGE SCALE GENOMIC DNA]</scope>
    <source>
        <strain evidence="3 4">WSM2297</strain>
    </source>
</reference>
<organism evidence="3 4">
    <name type="scientific">Rhizobium leguminosarum bv. trifolii WSM2297</name>
    <dbReference type="NCBI Taxonomy" id="754762"/>
    <lineage>
        <taxon>Bacteria</taxon>
        <taxon>Pseudomonadati</taxon>
        <taxon>Pseudomonadota</taxon>
        <taxon>Alphaproteobacteria</taxon>
        <taxon>Hyphomicrobiales</taxon>
        <taxon>Rhizobiaceae</taxon>
        <taxon>Rhizobium/Agrobacterium group</taxon>
        <taxon>Rhizobium</taxon>
    </lineage>
</organism>
<gene>
    <name evidence="3" type="ORF">Rleg4DRAFT_4116</name>
</gene>
<dbReference type="RefSeq" id="WP_003584033.1">
    <property type="nucleotide sequence ID" value="NZ_JH719395.1"/>
</dbReference>
<feature type="compositionally biased region" description="Basic and acidic residues" evidence="1">
    <location>
        <begin position="63"/>
        <end position="72"/>
    </location>
</feature>
<proteinExistence type="predicted"/>
<evidence type="ECO:0000256" key="1">
    <source>
        <dbReference type="SAM" id="MobiDB-lite"/>
    </source>
</evidence>
<feature type="region of interest" description="Disordered" evidence="1">
    <location>
        <begin position="213"/>
        <end position="246"/>
    </location>
</feature>
<accession>J0KXB9</accession>
<sequence length="399" mass="43203">MSGLETAIRTALDNSDRDNPEVRARIYQSARQALEAGLRKQDITDTEVVAHHRHRLESTIHAIEGEERDRLHPRQRPPEVPVPPVVEMPAPPVHRGDVADIDNLIDSPVPAGETRGAPEVAMHRGDDSNLDGVHAGHADHLAAAPVGEERLTRGQRATNMDFRPERAAGRRKPRKFFSRLLVWCVLLAFIGIGAWWAHTSGLLLTAAERDTSVANPPASTQPEDFTGNDDSAGNAAPQDQPVTIDPQNSFSADWIPVFKPDDADKIKSGPQARTEKITENDGPAIRLISESGAADGNIAISVPAAVLQQLAGKSSTIALTLQSTTDEPTQVTVECNFQSLGNCARHRFNVTREKSDALLQVKFDRSLAPNAPGTLTINSDLDGKARGINLFAIRILPGQ</sequence>
<feature type="compositionally biased region" description="Polar residues" evidence="1">
    <location>
        <begin position="213"/>
        <end position="231"/>
    </location>
</feature>
<feature type="region of interest" description="Disordered" evidence="1">
    <location>
        <begin position="1"/>
        <end position="20"/>
    </location>
</feature>
<dbReference type="Proteomes" id="UP000005732">
    <property type="component" value="Unassembled WGS sequence"/>
</dbReference>
<evidence type="ECO:0000313" key="3">
    <source>
        <dbReference type="EMBL" id="EJC82404.1"/>
    </source>
</evidence>
<feature type="transmembrane region" description="Helical" evidence="2">
    <location>
        <begin position="176"/>
        <end position="197"/>
    </location>
</feature>
<dbReference type="AlphaFoldDB" id="J0KXB9"/>
<name>J0KXB9_RHILT</name>
<keyword evidence="2" id="KW-0812">Transmembrane</keyword>
<protein>
    <submittedName>
        <fullName evidence="3">Uncharacterized protein</fullName>
    </submittedName>
</protein>
<evidence type="ECO:0000313" key="4">
    <source>
        <dbReference type="Proteomes" id="UP000005732"/>
    </source>
</evidence>
<keyword evidence="2" id="KW-1133">Transmembrane helix</keyword>
<dbReference type="OrthoDB" id="7870844at2"/>
<dbReference type="HOGENOM" id="CLU_707684_0_0_5"/>
<dbReference type="EMBL" id="JH719395">
    <property type="protein sequence ID" value="EJC82404.1"/>
    <property type="molecule type" value="Genomic_DNA"/>
</dbReference>
<evidence type="ECO:0000256" key="2">
    <source>
        <dbReference type="SAM" id="Phobius"/>
    </source>
</evidence>